<feature type="compositionally biased region" description="Basic and acidic residues" evidence="1">
    <location>
        <begin position="79"/>
        <end position="90"/>
    </location>
</feature>
<sequence length="119" mass="13325">MIQQKAHFGPDAKQLVIQQWVKDLDGLYLFHFFCNMPAGASLDLCRPLLPPINLFPRSGDDQTPRGNVASTNQEGLGPSDRRTPPNWRDRRSNRRNVDGGYNKRASIFCYAKVSVGPGP</sequence>
<organism evidence="2 3">
    <name type="scientific">Rhynchophorus ferrugineus</name>
    <name type="common">Red palm weevil</name>
    <name type="synonym">Curculio ferrugineus</name>
    <dbReference type="NCBI Taxonomy" id="354439"/>
    <lineage>
        <taxon>Eukaryota</taxon>
        <taxon>Metazoa</taxon>
        <taxon>Ecdysozoa</taxon>
        <taxon>Arthropoda</taxon>
        <taxon>Hexapoda</taxon>
        <taxon>Insecta</taxon>
        <taxon>Pterygota</taxon>
        <taxon>Neoptera</taxon>
        <taxon>Endopterygota</taxon>
        <taxon>Coleoptera</taxon>
        <taxon>Polyphaga</taxon>
        <taxon>Cucujiformia</taxon>
        <taxon>Curculionidae</taxon>
        <taxon>Dryophthorinae</taxon>
        <taxon>Rhynchophorus</taxon>
    </lineage>
</organism>
<reference evidence="2" key="1">
    <citation type="submission" date="2020-08" db="EMBL/GenBank/DDBJ databases">
        <title>Genome sequencing and assembly of the red palm weevil Rhynchophorus ferrugineus.</title>
        <authorList>
            <person name="Dias G.B."/>
            <person name="Bergman C.M."/>
            <person name="Manee M."/>
        </authorList>
    </citation>
    <scope>NUCLEOTIDE SEQUENCE</scope>
    <source>
        <strain evidence="2">AA-2017</strain>
        <tissue evidence="2">Whole larva</tissue>
    </source>
</reference>
<gene>
    <name evidence="2" type="ORF">GWI33_013753</name>
</gene>
<evidence type="ECO:0000313" key="2">
    <source>
        <dbReference type="EMBL" id="KAF7273536.1"/>
    </source>
</evidence>
<feature type="compositionally biased region" description="Polar residues" evidence="1">
    <location>
        <begin position="64"/>
        <end position="74"/>
    </location>
</feature>
<keyword evidence="3" id="KW-1185">Reference proteome</keyword>
<dbReference type="EMBL" id="JAACXV010013376">
    <property type="protein sequence ID" value="KAF7273536.1"/>
    <property type="molecule type" value="Genomic_DNA"/>
</dbReference>
<protein>
    <submittedName>
        <fullName evidence="2">Uncharacterized protein</fullName>
    </submittedName>
</protein>
<evidence type="ECO:0000256" key="1">
    <source>
        <dbReference type="SAM" id="MobiDB-lite"/>
    </source>
</evidence>
<evidence type="ECO:0000313" key="3">
    <source>
        <dbReference type="Proteomes" id="UP000625711"/>
    </source>
</evidence>
<proteinExistence type="predicted"/>
<feature type="region of interest" description="Disordered" evidence="1">
    <location>
        <begin position="55"/>
        <end position="100"/>
    </location>
</feature>
<comment type="caution">
    <text evidence="2">The sequence shown here is derived from an EMBL/GenBank/DDBJ whole genome shotgun (WGS) entry which is preliminary data.</text>
</comment>
<accession>A0A834M6C0</accession>
<name>A0A834M6C0_RHYFE</name>
<dbReference type="AlphaFoldDB" id="A0A834M6C0"/>
<dbReference type="Proteomes" id="UP000625711">
    <property type="component" value="Unassembled WGS sequence"/>
</dbReference>